<evidence type="ECO:0000259" key="1">
    <source>
        <dbReference type="Pfam" id="PF13649"/>
    </source>
</evidence>
<gene>
    <name evidence="2" type="ORF">JT362_34960</name>
</gene>
<dbReference type="InterPro" id="IPR029063">
    <property type="entry name" value="SAM-dependent_MTases_sf"/>
</dbReference>
<dbReference type="CDD" id="cd02440">
    <property type="entry name" value="AdoMet_MTases"/>
    <property type="match status" value="1"/>
</dbReference>
<dbReference type="RefSeq" id="WP_260196289.1">
    <property type="nucleotide sequence ID" value="NZ_JAFFZE010000039.1"/>
</dbReference>
<keyword evidence="2" id="KW-0489">Methyltransferase</keyword>
<keyword evidence="3" id="KW-1185">Reference proteome</keyword>
<dbReference type="SUPFAM" id="SSF53335">
    <property type="entry name" value="S-adenosyl-L-methionine-dependent methyltransferases"/>
    <property type="match status" value="1"/>
</dbReference>
<dbReference type="GO" id="GO:0008168">
    <property type="term" value="F:methyltransferase activity"/>
    <property type="evidence" value="ECO:0007669"/>
    <property type="project" value="UniProtKB-KW"/>
</dbReference>
<feature type="domain" description="Methyltransferase" evidence="1">
    <location>
        <begin position="167"/>
        <end position="228"/>
    </location>
</feature>
<proteinExistence type="predicted"/>
<dbReference type="Pfam" id="PF13649">
    <property type="entry name" value="Methyltransf_25"/>
    <property type="match status" value="1"/>
</dbReference>
<dbReference type="InterPro" id="IPR041698">
    <property type="entry name" value="Methyltransf_25"/>
</dbReference>
<accession>A0ABT2JKB8</accession>
<evidence type="ECO:0000313" key="3">
    <source>
        <dbReference type="Proteomes" id="UP001156441"/>
    </source>
</evidence>
<dbReference type="EMBL" id="JAFFZE010000039">
    <property type="protein sequence ID" value="MCT2588322.1"/>
    <property type="molecule type" value="Genomic_DNA"/>
</dbReference>
<sequence>MIDSLADRDSLGRLGKRLRLAGYESQRLRALLGLKASVDVILSDIARHSLYYRDKLSRVDDEAAILFELFLLCGEVPEERWQRLDPELAALLAELELVESLPTSHRRGTVAITEYANRLFLSDRLFENGPDGLTRNWADDICMPPHASSIELRRGVQQLDVPGESFLDMGCGTGCQSQLLDFDCARRVGVDTSHRSLAYAAANATLNGVDAQYVLGDCTTYTDPGTYSRIAFNAPDSATAFAFVNTTLRDLLDPRGVAQVWCDVEVTAGDGSLEGLLRRMIPDLDGWRFDTMVDSSSPYSLSRDMIRARRLPQRTLLADGTERDAYHDALAERGVVEVQSIVLCLQHAR</sequence>
<organism evidence="2 3">
    <name type="scientific">Actinophytocola gossypii</name>
    <dbReference type="NCBI Taxonomy" id="2812003"/>
    <lineage>
        <taxon>Bacteria</taxon>
        <taxon>Bacillati</taxon>
        <taxon>Actinomycetota</taxon>
        <taxon>Actinomycetes</taxon>
        <taxon>Pseudonocardiales</taxon>
        <taxon>Pseudonocardiaceae</taxon>
    </lineage>
</organism>
<protein>
    <submittedName>
        <fullName evidence="2">Class I SAM-dependent methyltransferase</fullName>
    </submittedName>
</protein>
<dbReference type="Gene3D" id="3.40.50.150">
    <property type="entry name" value="Vaccinia Virus protein VP39"/>
    <property type="match status" value="1"/>
</dbReference>
<reference evidence="2 3" key="1">
    <citation type="submission" date="2021-02" db="EMBL/GenBank/DDBJ databases">
        <title>Actinophytocola xerophila sp. nov., isolated from soil of cotton cropping field.</title>
        <authorList>
            <person name="Huang R."/>
            <person name="Chen X."/>
            <person name="Ge X."/>
            <person name="Liu W."/>
        </authorList>
    </citation>
    <scope>NUCLEOTIDE SEQUENCE [LARGE SCALE GENOMIC DNA]</scope>
    <source>
        <strain evidence="2 3">S1-96</strain>
    </source>
</reference>
<name>A0ABT2JKB8_9PSEU</name>
<dbReference type="Proteomes" id="UP001156441">
    <property type="component" value="Unassembled WGS sequence"/>
</dbReference>
<comment type="caution">
    <text evidence="2">The sequence shown here is derived from an EMBL/GenBank/DDBJ whole genome shotgun (WGS) entry which is preliminary data.</text>
</comment>
<dbReference type="GO" id="GO:0032259">
    <property type="term" value="P:methylation"/>
    <property type="evidence" value="ECO:0007669"/>
    <property type="project" value="UniProtKB-KW"/>
</dbReference>
<keyword evidence="2" id="KW-0808">Transferase</keyword>
<evidence type="ECO:0000313" key="2">
    <source>
        <dbReference type="EMBL" id="MCT2588322.1"/>
    </source>
</evidence>